<dbReference type="SUPFAM" id="SSF55729">
    <property type="entry name" value="Acyl-CoA N-acyltransferases (Nat)"/>
    <property type="match status" value="1"/>
</dbReference>
<keyword evidence="2" id="KW-0808">Transferase</keyword>
<name>A0ABV1EKK2_9FIRM</name>
<sequence length="195" mass="22874">MRDGKVLLRPMKCCDVYDRVYWESEDTEWKLWDGPWDYEGKTQEELGKQLAEKKAVWLSRIERLPEQDPVLSLEICVDDMEQTHIGWLGAYYIDDACCITEAGERLAVGITIVPQTVRRKGYAQAALTLYIRYLFACGVPEVYTQTWSGNVRMIRLAEKLGFSEYMRKKDLRLVRGQRYDGLTFRLLPEQMDRMI</sequence>
<evidence type="ECO:0000259" key="1">
    <source>
        <dbReference type="PROSITE" id="PS51186"/>
    </source>
</evidence>
<dbReference type="Proteomes" id="UP001440599">
    <property type="component" value="Unassembled WGS sequence"/>
</dbReference>
<dbReference type="Pfam" id="PF13302">
    <property type="entry name" value="Acetyltransf_3"/>
    <property type="match status" value="1"/>
</dbReference>
<dbReference type="InterPro" id="IPR000182">
    <property type="entry name" value="GNAT_dom"/>
</dbReference>
<dbReference type="InterPro" id="IPR016181">
    <property type="entry name" value="Acyl_CoA_acyltransferase"/>
</dbReference>
<evidence type="ECO:0000313" key="3">
    <source>
        <dbReference type="Proteomes" id="UP001440599"/>
    </source>
</evidence>
<dbReference type="PANTHER" id="PTHR43415">
    <property type="entry name" value="SPERMIDINE N(1)-ACETYLTRANSFERASE"/>
    <property type="match status" value="1"/>
</dbReference>
<comment type="caution">
    <text evidence="2">The sequence shown here is derived from an EMBL/GenBank/DDBJ whole genome shotgun (WGS) entry which is preliminary data.</text>
</comment>
<dbReference type="GO" id="GO:0016740">
    <property type="term" value="F:transferase activity"/>
    <property type="evidence" value="ECO:0007669"/>
    <property type="project" value="UniProtKB-KW"/>
</dbReference>
<protein>
    <submittedName>
        <fullName evidence="2">GNAT family protein</fullName>
        <ecNumber evidence="2">2.-.-.-</ecNumber>
    </submittedName>
</protein>
<organism evidence="2 3">
    <name type="scientific">Flavonifractor hominis</name>
    <dbReference type="NCBI Taxonomy" id="3133178"/>
    <lineage>
        <taxon>Bacteria</taxon>
        <taxon>Bacillati</taxon>
        <taxon>Bacillota</taxon>
        <taxon>Clostridia</taxon>
        <taxon>Eubacteriales</taxon>
        <taxon>Oscillospiraceae</taxon>
        <taxon>Flavonifractor</taxon>
    </lineage>
</organism>
<dbReference type="PANTHER" id="PTHR43415:SF4">
    <property type="entry name" value="N-ACETYLTRANSFERASE DOMAIN-CONTAINING PROTEIN"/>
    <property type="match status" value="1"/>
</dbReference>
<gene>
    <name evidence="2" type="ORF">WMO45_01170</name>
</gene>
<dbReference type="EC" id="2.-.-.-" evidence="2"/>
<dbReference type="EMBL" id="JBBMFT010000001">
    <property type="protein sequence ID" value="MEQ2455119.1"/>
    <property type="molecule type" value="Genomic_DNA"/>
</dbReference>
<dbReference type="PROSITE" id="PS51186">
    <property type="entry name" value="GNAT"/>
    <property type="match status" value="1"/>
</dbReference>
<evidence type="ECO:0000313" key="2">
    <source>
        <dbReference type="EMBL" id="MEQ2455119.1"/>
    </source>
</evidence>
<proteinExistence type="predicted"/>
<feature type="domain" description="N-acetyltransferase" evidence="1">
    <location>
        <begin position="6"/>
        <end position="185"/>
    </location>
</feature>
<accession>A0ABV1EKK2</accession>
<reference evidence="2 3" key="1">
    <citation type="submission" date="2024-03" db="EMBL/GenBank/DDBJ databases">
        <title>Human intestinal bacterial collection.</title>
        <authorList>
            <person name="Pauvert C."/>
            <person name="Hitch T.C.A."/>
            <person name="Clavel T."/>
        </authorList>
    </citation>
    <scope>NUCLEOTIDE SEQUENCE [LARGE SCALE GENOMIC DNA]</scope>
    <source>
        <strain evidence="2 3">CLA-AP-H34</strain>
    </source>
</reference>
<keyword evidence="3" id="KW-1185">Reference proteome</keyword>
<dbReference type="RefSeq" id="WP_349138800.1">
    <property type="nucleotide sequence ID" value="NZ_JBBMFT010000001.1"/>
</dbReference>
<dbReference type="Gene3D" id="3.40.630.30">
    <property type="match status" value="1"/>
</dbReference>